<feature type="region of interest" description="C-terminal hotdog fold" evidence="8">
    <location>
        <begin position="619"/>
        <end position="755"/>
    </location>
</feature>
<accession>A0ABY3C6T4</accession>
<dbReference type="InterPro" id="IPR020806">
    <property type="entry name" value="PKS_PP-bd"/>
</dbReference>
<comment type="caution">
    <text evidence="13">The sequence shown here is derived from an EMBL/GenBank/DDBJ whole genome shotgun (WGS) entry which is preliminary data.</text>
</comment>
<dbReference type="Gene3D" id="1.10.1200.10">
    <property type="entry name" value="ACP-like"/>
    <property type="match status" value="3"/>
</dbReference>
<feature type="domain" description="PKS/mFAS DH" evidence="12">
    <location>
        <begin position="479"/>
        <end position="755"/>
    </location>
</feature>
<dbReference type="NCBIfam" id="TIGR01733">
    <property type="entry name" value="AA-adenyl-dom"/>
    <property type="match status" value="1"/>
</dbReference>
<dbReference type="InterPro" id="IPR025110">
    <property type="entry name" value="AMP-bd_C"/>
</dbReference>
<evidence type="ECO:0000256" key="3">
    <source>
        <dbReference type="ARBA" id="ARBA00006484"/>
    </source>
</evidence>
<comment type="cofactor">
    <cofactor evidence="1">
        <name>pantetheine 4'-phosphate</name>
        <dbReference type="ChEBI" id="CHEBI:47942"/>
    </cofactor>
</comment>
<name>A0ABY3C6T4_9GAMM</name>
<dbReference type="Pfam" id="PF00975">
    <property type="entry name" value="Thioesterase"/>
    <property type="match status" value="1"/>
</dbReference>
<feature type="domain" description="Carrier" evidence="10">
    <location>
        <begin position="2261"/>
        <end position="2336"/>
    </location>
</feature>
<dbReference type="Pfam" id="PF00698">
    <property type="entry name" value="Acyl_transf_1"/>
    <property type="match status" value="1"/>
</dbReference>
<feature type="domain" description="Ketosynthase family 3 (KS3)" evidence="11">
    <location>
        <begin position="2352"/>
        <end position="2777"/>
    </location>
</feature>
<evidence type="ECO:0000256" key="2">
    <source>
        <dbReference type="ARBA" id="ARBA00005194"/>
    </source>
</evidence>
<dbReference type="Gene3D" id="3.30.559.30">
    <property type="entry name" value="Nonribosomal peptide synthetase, condensation domain"/>
    <property type="match status" value="1"/>
</dbReference>
<keyword evidence="4" id="KW-0596">Phosphopantetheine</keyword>
<dbReference type="InterPro" id="IPR001227">
    <property type="entry name" value="Ac_transferase_dom_sf"/>
</dbReference>
<dbReference type="CDD" id="cd00833">
    <property type="entry name" value="PKS"/>
    <property type="match status" value="2"/>
</dbReference>
<dbReference type="InterPro" id="IPR029058">
    <property type="entry name" value="AB_hydrolase_fold"/>
</dbReference>
<dbReference type="PROSITE" id="PS00606">
    <property type="entry name" value="KS3_1"/>
    <property type="match status" value="2"/>
</dbReference>
<dbReference type="RefSeq" id="WP_127027584.1">
    <property type="nucleotide sequence ID" value="NZ_RYFG02000115.1"/>
</dbReference>
<dbReference type="InterPro" id="IPR049490">
    <property type="entry name" value="C883_1060-like_KR_N"/>
</dbReference>
<dbReference type="Proteomes" id="UP000733744">
    <property type="component" value="Unassembled WGS sequence"/>
</dbReference>
<dbReference type="PROSITE" id="PS00455">
    <property type="entry name" value="AMP_BINDING"/>
    <property type="match status" value="1"/>
</dbReference>
<feature type="region of interest" description="N-terminal hotdog fold" evidence="8">
    <location>
        <begin position="479"/>
        <end position="605"/>
    </location>
</feature>
<dbReference type="InterPro" id="IPR049551">
    <property type="entry name" value="PKS_DH_C"/>
</dbReference>
<dbReference type="Pfam" id="PF00501">
    <property type="entry name" value="AMP-binding"/>
    <property type="match status" value="1"/>
</dbReference>
<dbReference type="Pfam" id="PF22621">
    <property type="entry name" value="CurL-like_PKS_C"/>
    <property type="match status" value="1"/>
</dbReference>
<evidence type="ECO:0000313" key="13">
    <source>
        <dbReference type="EMBL" id="TRW90815.1"/>
    </source>
</evidence>
<dbReference type="SUPFAM" id="SSF52151">
    <property type="entry name" value="FabD/lysophospholipase-like"/>
    <property type="match status" value="1"/>
</dbReference>
<evidence type="ECO:0000256" key="1">
    <source>
        <dbReference type="ARBA" id="ARBA00001957"/>
    </source>
</evidence>
<dbReference type="Gene3D" id="3.30.70.250">
    <property type="entry name" value="Malonyl-CoA ACP transacylase, ACP-binding"/>
    <property type="match status" value="1"/>
</dbReference>
<dbReference type="Gene3D" id="3.10.129.110">
    <property type="entry name" value="Polyketide synthase dehydratase"/>
    <property type="match status" value="1"/>
</dbReference>
<keyword evidence="14" id="KW-1185">Reference proteome</keyword>
<gene>
    <name evidence="13" type="ORF">EKO24_017810</name>
</gene>
<dbReference type="InterPro" id="IPR016036">
    <property type="entry name" value="Malonyl_transacylase_ACP-bd"/>
</dbReference>
<proteinExistence type="inferred from homology"/>
<evidence type="ECO:0000313" key="14">
    <source>
        <dbReference type="Proteomes" id="UP000733744"/>
    </source>
</evidence>
<dbReference type="Pfam" id="PF00550">
    <property type="entry name" value="PP-binding"/>
    <property type="match status" value="3"/>
</dbReference>
<dbReference type="SUPFAM" id="SSF52777">
    <property type="entry name" value="CoA-dependent acyltransferases"/>
    <property type="match status" value="2"/>
</dbReference>
<dbReference type="CDD" id="cd08953">
    <property type="entry name" value="KR_2_SDR_x"/>
    <property type="match status" value="2"/>
</dbReference>
<feature type="region of interest" description="Disordered" evidence="9">
    <location>
        <begin position="3155"/>
        <end position="3176"/>
    </location>
</feature>
<evidence type="ECO:0000256" key="9">
    <source>
        <dbReference type="SAM" id="MobiDB-lite"/>
    </source>
</evidence>
<dbReference type="CDD" id="cd12115">
    <property type="entry name" value="A_NRPS_Sfm_like"/>
    <property type="match status" value="1"/>
</dbReference>
<dbReference type="InterPro" id="IPR050091">
    <property type="entry name" value="PKS_NRPS_Biosynth_Enz"/>
</dbReference>
<evidence type="ECO:0000256" key="5">
    <source>
        <dbReference type="ARBA" id="ARBA00022553"/>
    </source>
</evidence>
<dbReference type="PANTHER" id="PTHR43775">
    <property type="entry name" value="FATTY ACID SYNTHASE"/>
    <property type="match status" value="1"/>
</dbReference>
<dbReference type="InterPro" id="IPR036736">
    <property type="entry name" value="ACP-like_sf"/>
</dbReference>
<evidence type="ECO:0000259" key="11">
    <source>
        <dbReference type="PROSITE" id="PS52004"/>
    </source>
</evidence>
<dbReference type="Gene3D" id="3.40.47.10">
    <property type="match status" value="2"/>
</dbReference>
<dbReference type="InterPro" id="IPR020841">
    <property type="entry name" value="PKS_Beta-ketoAc_synthase_dom"/>
</dbReference>
<feature type="region of interest" description="Disordered" evidence="9">
    <location>
        <begin position="3747"/>
        <end position="3769"/>
    </location>
</feature>
<dbReference type="InterPro" id="IPR009081">
    <property type="entry name" value="PP-bd_ACP"/>
</dbReference>
<dbReference type="SUPFAM" id="SSF47336">
    <property type="entry name" value="ACP-like"/>
    <property type="match status" value="3"/>
</dbReference>
<evidence type="ECO:0000256" key="4">
    <source>
        <dbReference type="ARBA" id="ARBA00022450"/>
    </source>
</evidence>
<feature type="domain" description="Ketosynthase family 3 (KS3)" evidence="11">
    <location>
        <begin position="20"/>
        <end position="443"/>
    </location>
</feature>
<dbReference type="PROSITE" id="PS52004">
    <property type="entry name" value="KS3_2"/>
    <property type="match status" value="2"/>
</dbReference>
<dbReference type="Pfam" id="PF21394">
    <property type="entry name" value="Beta-ketacyl_N"/>
    <property type="match status" value="2"/>
</dbReference>
<evidence type="ECO:0000256" key="8">
    <source>
        <dbReference type="PROSITE-ProRule" id="PRU01363"/>
    </source>
</evidence>
<dbReference type="PANTHER" id="PTHR43775:SF51">
    <property type="entry name" value="INACTIVE PHENOLPHTHIOCEROL SYNTHESIS POLYKETIDE SYNTHASE TYPE I PKS1-RELATED"/>
    <property type="match status" value="1"/>
</dbReference>
<dbReference type="SUPFAM" id="SSF51735">
    <property type="entry name" value="NAD(P)-binding Rossmann-fold domains"/>
    <property type="match status" value="4"/>
</dbReference>
<dbReference type="InterPro" id="IPR014043">
    <property type="entry name" value="Acyl_transferase_dom"/>
</dbReference>
<dbReference type="PROSITE" id="PS00012">
    <property type="entry name" value="PHOSPHOPANTETHEINE"/>
    <property type="match status" value="2"/>
</dbReference>
<dbReference type="EMBL" id="RYFG02000115">
    <property type="protein sequence ID" value="TRW90815.1"/>
    <property type="molecule type" value="Genomic_DNA"/>
</dbReference>
<dbReference type="Pfam" id="PF00668">
    <property type="entry name" value="Condensation"/>
    <property type="match status" value="1"/>
</dbReference>
<dbReference type="SUPFAM" id="SSF56801">
    <property type="entry name" value="Acetyl-CoA synthetase-like"/>
    <property type="match status" value="1"/>
</dbReference>
<dbReference type="SUPFAM" id="SSF53901">
    <property type="entry name" value="Thiolase-like"/>
    <property type="match status" value="2"/>
</dbReference>
<dbReference type="Gene3D" id="3.40.50.720">
    <property type="entry name" value="NAD(P)-binding Rossmann-like Domain"/>
    <property type="match status" value="2"/>
</dbReference>
<dbReference type="SUPFAM" id="SSF55048">
    <property type="entry name" value="Probable ACP-binding domain of malonyl-CoA ACP transacylase"/>
    <property type="match status" value="1"/>
</dbReference>
<dbReference type="PROSITE" id="PS52019">
    <property type="entry name" value="PKS_MFAS_DH"/>
    <property type="match status" value="1"/>
</dbReference>
<dbReference type="InterPro" id="IPR049900">
    <property type="entry name" value="PKS_mFAS_DH"/>
</dbReference>
<dbReference type="InterPro" id="IPR001031">
    <property type="entry name" value="Thioesterase"/>
</dbReference>
<dbReference type="InterPro" id="IPR006162">
    <property type="entry name" value="Ppantetheine_attach_site"/>
</dbReference>
<dbReference type="SMART" id="SM00822">
    <property type="entry name" value="PKS_KR"/>
    <property type="match status" value="2"/>
</dbReference>
<feature type="compositionally biased region" description="Polar residues" evidence="9">
    <location>
        <begin position="3158"/>
        <end position="3170"/>
    </location>
</feature>
<dbReference type="InterPro" id="IPR000873">
    <property type="entry name" value="AMP-dep_synth/lig_dom"/>
</dbReference>
<dbReference type="SMART" id="SM00823">
    <property type="entry name" value="PKS_PP"/>
    <property type="match status" value="3"/>
</dbReference>
<dbReference type="Pfam" id="PF02801">
    <property type="entry name" value="Ketoacyl-synt_C"/>
    <property type="match status" value="2"/>
</dbReference>
<dbReference type="InterPro" id="IPR014030">
    <property type="entry name" value="Ketoacyl_synth_N"/>
</dbReference>
<keyword evidence="5" id="KW-0597">Phosphoprotein</keyword>
<dbReference type="SMART" id="SM00827">
    <property type="entry name" value="PKS_AT"/>
    <property type="match status" value="1"/>
</dbReference>
<dbReference type="Gene3D" id="2.30.38.10">
    <property type="entry name" value="Luciferase, Domain 3"/>
    <property type="match status" value="1"/>
</dbReference>
<comment type="pathway">
    <text evidence="2">Lipid metabolism; fatty acid biosynthesis.</text>
</comment>
<dbReference type="Gene3D" id="3.40.50.1820">
    <property type="entry name" value="alpha/beta hydrolase"/>
    <property type="match status" value="1"/>
</dbReference>
<dbReference type="Gene3D" id="3.30.300.30">
    <property type="match status" value="1"/>
</dbReference>
<dbReference type="SUPFAM" id="SSF53474">
    <property type="entry name" value="alpha/beta-Hydrolases"/>
    <property type="match status" value="1"/>
</dbReference>
<organism evidence="13 14">
    <name type="scientific">Candidatus Methylobacter oryzae</name>
    <dbReference type="NCBI Taxonomy" id="2497749"/>
    <lineage>
        <taxon>Bacteria</taxon>
        <taxon>Pseudomonadati</taxon>
        <taxon>Pseudomonadota</taxon>
        <taxon>Gammaproteobacteria</taxon>
        <taxon>Methylococcales</taxon>
        <taxon>Methylococcaceae</taxon>
        <taxon>Methylobacter</taxon>
    </lineage>
</organism>
<dbReference type="Gene3D" id="3.30.559.10">
    <property type="entry name" value="Chloramphenicol acetyltransferase-like domain"/>
    <property type="match status" value="1"/>
</dbReference>
<comment type="similarity">
    <text evidence="7">In the C-terminal section; belongs to the NRP synthetase family.</text>
</comment>
<feature type="domain" description="Carrier" evidence="10">
    <location>
        <begin position="3781"/>
        <end position="3856"/>
    </location>
</feature>
<keyword evidence="6" id="KW-0808">Transferase</keyword>
<comment type="similarity">
    <text evidence="3">Belongs to the short-chain dehydrogenases/reductases (SDR) family.</text>
</comment>
<evidence type="ECO:0000259" key="12">
    <source>
        <dbReference type="PROSITE" id="PS52019"/>
    </source>
</evidence>
<dbReference type="Pfam" id="PF14765">
    <property type="entry name" value="PS-DH"/>
    <property type="match status" value="1"/>
</dbReference>
<dbReference type="SMART" id="SM00825">
    <property type="entry name" value="PKS_KS"/>
    <property type="match status" value="2"/>
</dbReference>
<evidence type="ECO:0000256" key="7">
    <source>
        <dbReference type="ARBA" id="ARBA00029443"/>
    </source>
</evidence>
<dbReference type="Pfam" id="PF13193">
    <property type="entry name" value="AMP-binding_C"/>
    <property type="match status" value="1"/>
</dbReference>
<dbReference type="InterPro" id="IPR045851">
    <property type="entry name" value="AMP-bd_C_sf"/>
</dbReference>
<feature type="active site" description="Proton donor; for dehydratase activity" evidence="8">
    <location>
        <position position="680"/>
    </location>
</feature>
<protein>
    <submittedName>
        <fullName evidence="13">Amino acid adenylation domain-containing protein</fullName>
    </submittedName>
</protein>
<dbReference type="InterPro" id="IPR020845">
    <property type="entry name" value="AMP-binding_CS"/>
</dbReference>
<dbReference type="InterPro" id="IPR014031">
    <property type="entry name" value="Ketoacyl_synth_C"/>
</dbReference>
<dbReference type="PROSITE" id="PS50075">
    <property type="entry name" value="CARRIER"/>
    <property type="match status" value="3"/>
</dbReference>
<dbReference type="InterPro" id="IPR016039">
    <property type="entry name" value="Thiolase-like"/>
</dbReference>
<dbReference type="InterPro" id="IPR013968">
    <property type="entry name" value="PKS_KR"/>
</dbReference>
<reference evidence="13 14" key="1">
    <citation type="journal article" date="2019" name="Antonie Van Leeuwenhoek">
        <title>Description of 'Ca. Methylobacter oryzae' KRF1, a novel species from the environmentally important Methylobacter clade 2.</title>
        <authorList>
            <person name="Khatri K."/>
            <person name="Mohite J.A."/>
            <person name="Pandit P.S."/>
            <person name="Bahulikar R."/>
            <person name="Rahalkar M.C."/>
        </authorList>
    </citation>
    <scope>NUCLEOTIDE SEQUENCE [LARGE SCALE GENOMIC DNA]</scope>
    <source>
        <strain evidence="13 14">KRF1</strain>
    </source>
</reference>
<dbReference type="InterPro" id="IPR001242">
    <property type="entry name" value="Condensation_dom"/>
</dbReference>
<dbReference type="CDD" id="cd19531">
    <property type="entry name" value="LCL_NRPS-like"/>
    <property type="match status" value="1"/>
</dbReference>
<dbReference type="InterPro" id="IPR018201">
    <property type="entry name" value="Ketoacyl_synth_AS"/>
</dbReference>
<dbReference type="InterPro" id="IPR057326">
    <property type="entry name" value="KR_dom"/>
</dbReference>
<evidence type="ECO:0000256" key="6">
    <source>
        <dbReference type="ARBA" id="ARBA00022679"/>
    </source>
</evidence>
<dbReference type="InterPro" id="IPR036291">
    <property type="entry name" value="NAD(P)-bd_dom_sf"/>
</dbReference>
<dbReference type="InterPro" id="IPR016035">
    <property type="entry name" value="Acyl_Trfase/lysoPLipase"/>
</dbReference>
<dbReference type="InterPro" id="IPR023213">
    <property type="entry name" value="CAT-like_dom_sf"/>
</dbReference>
<dbReference type="InterPro" id="IPR042104">
    <property type="entry name" value="PKS_dehydratase_sf"/>
</dbReference>
<sequence>MKKILTIPKQANVNIKESSTKDIAIIGVSLKLADYEDTENFWEDLVSAKDRIRAIPEQRKKDADEILRFLGQDPEQFSYREIAYLDRVDEFDYRFFHLSPKEAEIMSPNQRLFMQTAWKALEDAGYGGTKLKGAKVGVFMGMSSAHEYGELAGQIYRDDSEQIFLSNVPSNTATRLSFVLDWRGPALMVDTACSSSLTAVHLACRALRANECKLALVGTVKTAILPVALEKVEIESSDGRTRTFDDSSDGTGGGEGVIAVLLKPLNQALKDQDSIYAVIKGSALNQDGTAAGMTVPNADAQAELIDQAWKDAGIDPRNLRFIEAHGTGTKLGDPIEIDGINKAFAKYTNDRQFCAVSSVKTNFGHLDHAAGLIGLVKAALSLQKKKIPPLAHFKKANSKIPFANSPVFPADRLIDLSDAEQPLLCGVSAFGLSGVNCHVVLEEAPAPKQTDVSPKVFHRFEKKRCWLKVPAAPYATNRDAVFIKQTPAQTPGQLIYEIGIDSGEDWLLNEHKAGGQTCLVGVAYFQLLAEIAKKQGYKSPLAVHELFWENLLVITPEEIRTSPDRLVATLKASPDGHAVSVLRKQPAGNWTQYATAEIKTAFDTAPARLDIEQIKARCEAIELPGRGFNSGNQSLVEVGRRWDCLEKIWKNDNERLTLLKLKDEFKADLNRFDFHPPLLDAALSSGLTEPGFLPMMCADAKLYRPIGGEIYSYVTAKSESEEIQKYDVVLADADGQLCAEFRGLTFKRVQHQCGLFRTVWLPKEQQHLQTPGEVCVLGNFSPLQDRQTFAIPRSEDQCMALIENLEKHRIGKIIYSPSLPDGDCASLEELESSLDLGVTGLFRLVKNLIKQNGTRALEILVIGKNTFEVTNDEPHLNPAYAALSGLAKVIPLEYDNIACKFLDLDDTATAEQVLAEFTGFDSPARPAAYRNGIRYEQDFRAIQSSGTAVAIKEQGVYLITGGLGGMGIEFAKDLAAQKSVKLALIGRTGLPPREEWAAAQDGKVAEKIKVILDIEAGGSEVLVIAADVSDPVQMEQAINETREKLGNIDGVLHCAGIAGDGYLFRKEEATFAGVLRPKIQGTWLLDRLTRQDKPDFFILCSALSAVLGAPGQGDYIAANAYQDAFAAFRNKQGLRTLAINWPAWKETGMAFDWQVSESQYALTTKEAIDLLHKLLAYEGSQGIIVPPDLVIQDVSQAPKEKEHTETKAKQQATVVLSGRDDGSYSPVEIAVAQSWAEILGYDEINVLDDYYSLGGDSIDANKISNLIAKKLGTKVSMDVIFSHPTIEKYAAFIDNKNRDSESRNAIEVVEKQPYYPASAAQRRLYILWELSKQSLGYNLPSILFIENKVDAGQLARAFDKLIARHESFRVSFAMKEGRLVQVIADHVDFTLSEIALKRSELDAYAGKFSRPFDLAKAPLLRAELATLDTGEQVLLFDVHHIVADAFSLQIIFQELNAFYKNENLPELKIQYKDFARWQNAHFETEAFKVHRDYWLKQFEQDIPVLDFPFDFQRPPVITYEGAVLSFSVDEELLNKVRHFSAKNETTPFMVFLSAFYLLFHKYSRQDDIIIAIADLGRNAPEVSETIGMFINHLAIRAFPKDEKTPAAFLAEVKELMVNAYAHQEYPFDQLVQKLNLPRDMSRDPLTGITFSYMNFEQPEQDESGLQFRPYQGQVKDSSKFDMAIFGTEFPDKIDFAIEYYSAVLSEATMEQFGARFLKTLGELVGEAAKTIADIDVLTAGEREKILVDFNRTRVPYPADQCVHEFFEAQAEKTPDAVALVFGEQSLSYSELNSLANQTALHLQSIGVGPEVLVGVCMQRSIEMIVGMLGILKAGGAYLPLDPDYPAERLAFMLEDAQILVLLTQSSLTGTLPATQARILCMDSAAESLRQLNSANIQSAVKPDNLAYVIYTSGSTGKPKGVAINHRNTAAFIAWSKTVFSLEELAGVAATTSICFDLSVFEIFVPLAVGGSSILLENALRLPELPADANVTLLNTVPSVINELVKLDLIPASVQVVNLAGEALKNDLVQRVYQSDTIKKVYNLYGPTEDTTYSTFALMKKGDTEAPLIGRPIDNTQAFILDNNCRPVPIGVAGELYLGGAGLARGYLNRPEMTDERFIANPFGEAGSRLYKTGDLARFLADGNIQYLGRLDNQVKIRGFRIEIPEIEATLGKYPAIVESAVLALESSDRKEKTLVAYIVADQNLDPAELKKFLNQWLPSHMVPSSFILLDAMPLTPNGKMDRRALEAIGGNSGAPENQAVMPQTELEERIAGLWKKVLRVDKVGIHDNFFEVGGHSLLLLQLQQELQTVLGKRPPMVDLFHYPTIHAFAAHLTGGAKAPEIAAPAPAVSSTTKDIAVIGMAGRFPGASDVDSFWANLRDGIESISFFSEEELLAEGIDPVLVRNPSYVKANGILDGIELFDAAFFGFSPREAEIMDPQQRLFMECAAAAIEHAGYDAERINRPVGVFAGAGMNTYYTDNLSSNRELLQAVGDYQLMVSNQNDFITTRTSYKLNLKGPSVNIQTACSTSLVAVHMACQSLLNGECDIALAGGISVKANQKSGYLYVDGMILSPDGHCRAFDAAAQGTVGGNGVGIVMLKKLDQAIADKDCIHAVIKGSAINNDGILKAGYTAPSVEGQAEVITRAMRGIAPETITYIETHGTGTPMGDPIEIAALTQAYQAHTGKKQFCAIGSVKTNIGHLDAAAGIAGLIKTIQALKHKSLPPSLHFKKPNPEIDFAGSPFYVNSRQAEWTSGGTPRRAGVSSFGIGGTNAHLVLEEAPEVLPASHESRPQVLLLSARTESALEKATANLAEHFRQNPDINLADAAFTLNTGRKVFKHRRMLVCRTADEAVKTLSTANGLLSRKCESDGHPVVFLFSGQGSQYVNMASGLYAREPVFREQVDRCANILIPLMGLDIRDILYPANGATEQQATELEQTAVAQPALFVIEYALSQLWMAWGVQPAAMLGHSIGEYVAACLAGVFSLEQALELVALRGRLMQSLPAGAMLSVVLSEQQIQPYLNADISLAAVNASSLSVVSGPSDAIEALENRLSLQDIQSIRLHTSHAFHSAMMEPILPAFVDCLSKMTLNAPQKPYISNLSGDWVTAEQATDPNYWARHLRSAVRFTDGMETLLKAPESVFLEVGPGRVLTTLVKRHSPSTGEPETVSSLPSPKDPVDDDQTVLAALGKLWLAGVSADWFAVHERMKPRRIAMPTYPFERQRYWIDGKDAPAGNSPVPQNTREKLPDWFYLPSWKISAPLNLWLEQEQTPEPANWLLFIDDCGLGDSLAEQLEGLGQAVVTVKAGKAWRQLSDNAYVMNPETAEDYETLLNQLRATQSLPQTIVHLWSVNRLDSRGTETEITAQAQATGFYSLLFLAQVLGKQQQSPLELIAVSNNMQAVTGDEQLQPEKATLLGPVQTIPQEYANIQCRSVDVTLPIANAESEQRLIGQLLAEILSKTADRAIAYRGKQRWLPSYESIHLEQAKTKKRSLLKEKGTYLITGGLGGIGLTLAEYLGKNFSANLILIGRSAFPQQNDWAGWLESHEADDETSLKIQALQALENQGVRLWIAQADAANLQQMQDVVAKANERFGPIHGVIHAAGLAGGGVIQRKTPETAASVLAPKVDGSVVLHTLFKDAKLDFLLLCSSLSAIFEAFGQVDYCAANAFLDAYALYLRSQGIPAISLNWDLWREVGMAVKTATPDSLRERREQEMQLGITPEEGREVFRLVMESALTRLMVSTQKLEPRLERPATAALPEPEPKTADSAMRMHSRPELSVPLVVPRSNIELALVNIWQKLLGIEPIGTQDDFFELGGDSLLAIGLISKLKEKLNKELSTASLYQASTVEKQAILLMEQDDSSPWSPLVDIQPEGSKPPLFCVHPAGGHAICYYDLSRCLDKDQPFYGLQASGLEEGQEPYATAEEMAAFYLKTIKEHFPQGPYRLAGWSFGGLIAFELAQQFRVQGDEVALLALFDTQLSDTLTGDQVAEEDSAEILVNVMSEMIPDLSLQELRELDGEEEQLHYVMDKALEVGFFPPGTDFMVFRRLWEVLITNRRIIQTYIPKRYDGKISFFQATELGKGLHVKTSEAWKQFVAQELDLHIIPGNHYNMVSSPQVEVLADKLALCMERINVSGLS</sequence>
<dbReference type="Gene3D" id="3.40.366.10">
    <property type="entry name" value="Malonyl-Coenzyme A Acyl Carrier Protein, domain 2"/>
    <property type="match status" value="1"/>
</dbReference>
<dbReference type="Gene3D" id="3.40.50.980">
    <property type="match status" value="2"/>
</dbReference>
<dbReference type="Gene3D" id="3.30.70.3290">
    <property type="match status" value="1"/>
</dbReference>
<dbReference type="Pfam" id="PF08659">
    <property type="entry name" value="KR"/>
    <property type="match status" value="2"/>
</dbReference>
<feature type="domain" description="Carrier" evidence="10">
    <location>
        <begin position="1222"/>
        <end position="1297"/>
    </location>
</feature>
<evidence type="ECO:0000259" key="10">
    <source>
        <dbReference type="PROSITE" id="PS50075"/>
    </source>
</evidence>
<dbReference type="Pfam" id="PF00109">
    <property type="entry name" value="ketoacyl-synt"/>
    <property type="match status" value="2"/>
</dbReference>
<dbReference type="InterPro" id="IPR010071">
    <property type="entry name" value="AA_adenyl_dom"/>
</dbReference>
<feature type="active site" description="Proton acceptor; for dehydratase activity" evidence="8">
    <location>
        <position position="511"/>
    </location>
</feature>